<dbReference type="AlphaFoldDB" id="A0A699U0C6"/>
<organism evidence="1">
    <name type="scientific">Tanacetum cinerariifolium</name>
    <name type="common">Dalmatian daisy</name>
    <name type="synonym">Chrysanthemum cinerariifolium</name>
    <dbReference type="NCBI Taxonomy" id="118510"/>
    <lineage>
        <taxon>Eukaryota</taxon>
        <taxon>Viridiplantae</taxon>
        <taxon>Streptophyta</taxon>
        <taxon>Embryophyta</taxon>
        <taxon>Tracheophyta</taxon>
        <taxon>Spermatophyta</taxon>
        <taxon>Magnoliopsida</taxon>
        <taxon>eudicotyledons</taxon>
        <taxon>Gunneridae</taxon>
        <taxon>Pentapetalae</taxon>
        <taxon>asterids</taxon>
        <taxon>campanulids</taxon>
        <taxon>Asterales</taxon>
        <taxon>Asteraceae</taxon>
        <taxon>Asteroideae</taxon>
        <taxon>Anthemideae</taxon>
        <taxon>Anthemidinae</taxon>
        <taxon>Tanacetum</taxon>
    </lineage>
</organism>
<reference evidence="1" key="1">
    <citation type="journal article" date="2019" name="Sci. Rep.">
        <title>Draft genome of Tanacetum cinerariifolium, the natural source of mosquito coil.</title>
        <authorList>
            <person name="Yamashiro T."/>
            <person name="Shiraishi A."/>
            <person name="Satake H."/>
            <person name="Nakayama K."/>
        </authorList>
    </citation>
    <scope>NUCLEOTIDE SEQUENCE</scope>
</reference>
<dbReference type="EMBL" id="BKCJ011288727">
    <property type="protein sequence ID" value="GFD15757.1"/>
    <property type="molecule type" value="Genomic_DNA"/>
</dbReference>
<accession>A0A699U0C6</accession>
<feature type="non-terminal residue" evidence="1">
    <location>
        <position position="1"/>
    </location>
</feature>
<evidence type="ECO:0000313" key="1">
    <source>
        <dbReference type="EMBL" id="GFD15757.1"/>
    </source>
</evidence>
<gene>
    <name evidence="1" type="ORF">Tci_887726</name>
</gene>
<protein>
    <submittedName>
        <fullName evidence="1">Uncharacterized protein</fullName>
    </submittedName>
</protein>
<comment type="caution">
    <text evidence="1">The sequence shown here is derived from an EMBL/GenBank/DDBJ whole genome shotgun (WGS) entry which is preliminary data.</text>
</comment>
<sequence>VLVGAWRLATLPLRGRIVPYPLFPSPGPETTGILVPWVLRNQGIRVQLGLRNGEEQIGLVGRARHLLDNGERRNRVRSRGVGDGVAGIANQVPPALAFEGQFQTALAVDFGAHGLLGSRLRRSSREGRQTSALAHLVEESQRGGGAS</sequence>
<name>A0A699U0C6_TANCI</name>
<proteinExistence type="predicted"/>